<protein>
    <submittedName>
        <fullName evidence="2">Uncharacterized protein</fullName>
    </submittedName>
</protein>
<gene>
    <name evidence="2" type="ORF">N4261_16140</name>
</gene>
<dbReference type="Proteomes" id="UP001064933">
    <property type="component" value="Chromosome"/>
</dbReference>
<proteinExistence type="predicted"/>
<name>A0ABY6ATM1_9BURK</name>
<dbReference type="EMBL" id="CP104562">
    <property type="protein sequence ID" value="UXH76571.1"/>
    <property type="molecule type" value="Genomic_DNA"/>
</dbReference>
<evidence type="ECO:0000313" key="3">
    <source>
        <dbReference type="Proteomes" id="UP001064933"/>
    </source>
</evidence>
<sequence length="527" mass="58420">MKKHHERAQSGPRVQQLVAIQKIVNGSLQVKQLKVLQETANEYFEKKLPPPIRKKENKNTLPDKIKKGIENLSGYTMDNVRVHYKSGEPAQLKAHAFAQENNVNLSSRQEKRLQREAWQVVQQRKSKAKPTIQLEGRVCVNNSVALEKEAAEVGAPPVQNGQCPLLDGIEASNISGPSSTMPTTGTSSLAQQKVIQRQVIATKQNNVGAFTFDLKNYILTKDGIYSGVEVEIFFKLKANAVNEKRLYLSQIIRIHDITSEDPFNWANSKKLQEAAEAARDLVRTTGKYGEAPGFFVDGIYATTGVDERIACMNTPRSSRFDKPRSVAYNMTGEESHGHDGRKDDENNTPATLKDTPGAGKPMKMTFETAALGDTNGPYGSLPWEVVLGRKGVEPTVIVGDATDKISKNFTEAQYLFNEFFRNKGAATSPERFNALIDISQSGFSGFREVLITLSKLTSQVETLLAMPKSAATAAMIIELKHTIHYRFEAIEEAFNDAPAEYKNSDLATRVKNDVAEFKINAINRIGE</sequence>
<organism evidence="2 3">
    <name type="scientific">Roseateles amylovorans</name>
    <dbReference type="NCBI Taxonomy" id="2978473"/>
    <lineage>
        <taxon>Bacteria</taxon>
        <taxon>Pseudomonadati</taxon>
        <taxon>Pseudomonadota</taxon>
        <taxon>Betaproteobacteria</taxon>
        <taxon>Burkholderiales</taxon>
        <taxon>Sphaerotilaceae</taxon>
        <taxon>Roseateles</taxon>
    </lineage>
</organism>
<dbReference type="RefSeq" id="WP_261756303.1">
    <property type="nucleotide sequence ID" value="NZ_CP104562.2"/>
</dbReference>
<feature type="compositionally biased region" description="Basic and acidic residues" evidence="1">
    <location>
        <begin position="333"/>
        <end position="345"/>
    </location>
</feature>
<evidence type="ECO:0000256" key="1">
    <source>
        <dbReference type="SAM" id="MobiDB-lite"/>
    </source>
</evidence>
<accession>A0ABY6ATM1</accession>
<reference evidence="2" key="1">
    <citation type="submission" date="2022-10" db="EMBL/GenBank/DDBJ databases">
        <title>Characterization and whole genome sequencing of a new Roseateles species, isolated from fresh water.</title>
        <authorList>
            <person name="Guliayeva D.Y."/>
            <person name="Akhremchuk A.E."/>
            <person name="Sikolenko M.A."/>
            <person name="Valentovich L.N."/>
            <person name="Sidarenka A.V."/>
        </authorList>
    </citation>
    <scope>NUCLEOTIDE SEQUENCE</scope>
    <source>
        <strain evidence="2">BIM B-1768</strain>
    </source>
</reference>
<keyword evidence="3" id="KW-1185">Reference proteome</keyword>
<feature type="region of interest" description="Disordered" evidence="1">
    <location>
        <begin position="330"/>
        <end position="361"/>
    </location>
</feature>
<evidence type="ECO:0000313" key="2">
    <source>
        <dbReference type="EMBL" id="UXH76571.1"/>
    </source>
</evidence>